<dbReference type="PANTHER" id="PTHR10900:SF77">
    <property type="entry name" value="FI19380P1"/>
    <property type="match status" value="1"/>
</dbReference>
<dbReference type="Gene3D" id="2.30.180.10">
    <property type="entry name" value="FAS1 domain"/>
    <property type="match status" value="2"/>
</dbReference>
<proteinExistence type="predicted"/>
<dbReference type="SUPFAM" id="SSF82153">
    <property type="entry name" value="FAS1 domain"/>
    <property type="match status" value="3"/>
</dbReference>
<dbReference type="InterPro" id="IPR000782">
    <property type="entry name" value="FAS1_domain"/>
</dbReference>
<dbReference type="RefSeq" id="WP_092460229.1">
    <property type="nucleotide sequence ID" value="NZ_FPCJ01000001.1"/>
</dbReference>
<protein>
    <submittedName>
        <fullName evidence="2">Fasciclin domain-containing protein</fullName>
    </submittedName>
</protein>
<dbReference type="AlphaFoldDB" id="A0A1I7NIV0"/>
<feature type="domain" description="FAS1" evidence="1">
    <location>
        <begin position="560"/>
        <end position="723"/>
    </location>
</feature>
<dbReference type="SMART" id="SM00554">
    <property type="entry name" value="FAS1"/>
    <property type="match status" value="2"/>
</dbReference>
<dbReference type="PROSITE" id="PS50213">
    <property type="entry name" value="FAS1"/>
    <property type="match status" value="2"/>
</dbReference>
<dbReference type="PANTHER" id="PTHR10900">
    <property type="entry name" value="PERIOSTIN-RELATED"/>
    <property type="match status" value="1"/>
</dbReference>
<dbReference type="OrthoDB" id="659398at2"/>
<dbReference type="PROSITE" id="PS51257">
    <property type="entry name" value="PROKAR_LIPOPROTEIN"/>
    <property type="match status" value="1"/>
</dbReference>
<keyword evidence="3" id="KW-1185">Reference proteome</keyword>
<sequence length="726" mass="81721">MIKKYPLHLGWSALLILCLFAACRKKEWDQYYGRPSWLAPPIYQQLQAMGHFKHLLAAIDKAGYKATLSSGGYWTMFAPDDSAFEAFYQQMGIKGDDQLDSVTASKIVRYALVYNAYREDQLIDYQKAGGADTSMAFKRQTAYYDWVYTENGKKVIAANRNGSFAENDNNYKYIPYFITGFLAANGLSVSDYNFFFPNTPFTGFNVADAAVIQKDIPAENGMIHVINKVILPLPNLEQYLAANPQYSEFKSLLDRLVRYQSDASITQRYQALTRSTDSVYVKLYDASLAFSPNNENYMLSGTDAQTNGWTLVVPTNDVLKAYEQKILRYYKTFDAAPPSVLLTLLNAHMWQQCLWPSKLKNTVNSESEPPTFDLSNVIDKKVCSNGFFYGINTVQDANEFRSVYAAAFLNPAYSLMTLALDQDGIKYSVINPSVHYTMFMISDQAFRNAGYDYNANRSSWAYQAPGASVQYGSGPQSRVFRILETSVFITNNNELNDLSGDGIVEAWNGEYIRYKNNTVWASGNADDGTVVHIDSAETFYNGKVYYTDGLLKFTEHTVGYHIQQLANKDPNDFGYFYQYLSNSVIWQASTQTILGMTPGTFYTVFIPTNQAISNAVRKGILPGNPTTGTPNFKPSSPDDQQKVINFIYYHILNKNTVVPDGKKSGSFQTLYQTIDGNPTFITINNQLNNMQLTDQVGNTANVIISISNNLSDRTVIHAIDRVLQYQ</sequence>
<feature type="domain" description="FAS1" evidence="1">
    <location>
        <begin position="39"/>
        <end position="230"/>
    </location>
</feature>
<name>A0A1I7NIV0_9BACT</name>
<reference evidence="3" key="1">
    <citation type="submission" date="2016-10" db="EMBL/GenBank/DDBJ databases">
        <authorList>
            <person name="Varghese N."/>
            <person name="Submissions S."/>
        </authorList>
    </citation>
    <scope>NUCLEOTIDE SEQUENCE [LARGE SCALE GENOMIC DNA]</scope>
    <source>
        <strain evidence="3">DSM 14807</strain>
    </source>
</reference>
<dbReference type="EMBL" id="FPCJ01000001">
    <property type="protein sequence ID" value="SFV34591.1"/>
    <property type="molecule type" value="Genomic_DNA"/>
</dbReference>
<dbReference type="Pfam" id="PF02469">
    <property type="entry name" value="Fasciclin"/>
    <property type="match status" value="3"/>
</dbReference>
<gene>
    <name evidence="2" type="ORF">SAMN05660895_2041</name>
</gene>
<evidence type="ECO:0000313" key="2">
    <source>
        <dbReference type="EMBL" id="SFV34591.1"/>
    </source>
</evidence>
<dbReference type="STRING" id="1393122.SAMN05660895_2041"/>
<evidence type="ECO:0000313" key="3">
    <source>
        <dbReference type="Proteomes" id="UP000199537"/>
    </source>
</evidence>
<accession>A0A1I7NIV0</accession>
<dbReference type="Proteomes" id="UP000199537">
    <property type="component" value="Unassembled WGS sequence"/>
</dbReference>
<dbReference type="InterPro" id="IPR050904">
    <property type="entry name" value="Adhesion/Biosynth-related"/>
</dbReference>
<dbReference type="InterPro" id="IPR036378">
    <property type="entry name" value="FAS1_dom_sf"/>
</dbReference>
<organism evidence="2 3">
    <name type="scientific">Thermoflavifilum thermophilum</name>
    <dbReference type="NCBI Taxonomy" id="1393122"/>
    <lineage>
        <taxon>Bacteria</taxon>
        <taxon>Pseudomonadati</taxon>
        <taxon>Bacteroidota</taxon>
        <taxon>Chitinophagia</taxon>
        <taxon>Chitinophagales</taxon>
        <taxon>Chitinophagaceae</taxon>
        <taxon>Thermoflavifilum</taxon>
    </lineage>
</organism>
<evidence type="ECO:0000259" key="1">
    <source>
        <dbReference type="PROSITE" id="PS50213"/>
    </source>
</evidence>